<comment type="caution">
    <text evidence="2">The sequence shown here is derived from an EMBL/GenBank/DDBJ whole genome shotgun (WGS) entry which is preliminary data.</text>
</comment>
<evidence type="ECO:0000256" key="1">
    <source>
        <dbReference type="SAM" id="Phobius"/>
    </source>
</evidence>
<dbReference type="PANTHER" id="PTHR42305">
    <property type="entry name" value="MEMBRANE PROTEIN RV1733C-RELATED"/>
    <property type="match status" value="1"/>
</dbReference>
<dbReference type="InterPro" id="IPR039708">
    <property type="entry name" value="MT1774/Rv1733c-like"/>
</dbReference>
<proteinExistence type="predicted"/>
<dbReference type="RefSeq" id="WP_179719372.1">
    <property type="nucleotide sequence ID" value="NZ_BAABFH010000001.1"/>
</dbReference>
<evidence type="ECO:0008006" key="4">
    <source>
        <dbReference type="Google" id="ProtNLM"/>
    </source>
</evidence>
<keyword evidence="1" id="KW-0812">Transmembrane</keyword>
<accession>A0A853AH41</accession>
<name>A0A853AH41_9PSEU</name>
<protein>
    <recommendedName>
        <fullName evidence="4">Transmembrane protein</fullName>
    </recommendedName>
</protein>
<dbReference type="EMBL" id="JACCFJ010000001">
    <property type="protein sequence ID" value="NYI83116.1"/>
    <property type="molecule type" value="Genomic_DNA"/>
</dbReference>
<evidence type="ECO:0000313" key="2">
    <source>
        <dbReference type="EMBL" id="NYI83116.1"/>
    </source>
</evidence>
<dbReference type="AlphaFoldDB" id="A0A853AH41"/>
<evidence type="ECO:0000313" key="3">
    <source>
        <dbReference type="Proteomes" id="UP000587002"/>
    </source>
</evidence>
<keyword evidence="1" id="KW-1133">Transmembrane helix</keyword>
<feature type="transmembrane region" description="Helical" evidence="1">
    <location>
        <begin position="34"/>
        <end position="55"/>
    </location>
</feature>
<organism evidence="2 3">
    <name type="scientific">Saccharopolyspora hordei</name>
    <dbReference type="NCBI Taxonomy" id="1838"/>
    <lineage>
        <taxon>Bacteria</taxon>
        <taxon>Bacillati</taxon>
        <taxon>Actinomycetota</taxon>
        <taxon>Actinomycetes</taxon>
        <taxon>Pseudonocardiales</taxon>
        <taxon>Pseudonocardiaceae</taxon>
        <taxon>Saccharopolyspora</taxon>
    </lineage>
</organism>
<dbReference type="Proteomes" id="UP000587002">
    <property type="component" value="Unassembled WGS sequence"/>
</dbReference>
<keyword evidence="1" id="KW-0472">Membrane</keyword>
<sequence length="194" mass="21271">MGADRRTSGLRCLIRKAFPGANPLRRRTDLFEPIALLFVVLVVALTAVQACVVAQQELDRRLAVVQHEQATKHQVVASVVDELPGKTARQRPVVVKWGEPPEERSAVVQLPSAVPATGPLQVWVDDRQRVTTPPLTRAEATQAAGVAGASVVLGSALVTTLLLLGARAWVQHRRLLAWEVEWARVEPQWRDHAS</sequence>
<feature type="transmembrane region" description="Helical" evidence="1">
    <location>
        <begin position="143"/>
        <end position="164"/>
    </location>
</feature>
<dbReference type="PANTHER" id="PTHR42305:SF1">
    <property type="entry name" value="MEMBRANE PROTEIN RV1733C-RELATED"/>
    <property type="match status" value="1"/>
</dbReference>
<gene>
    <name evidence="2" type="ORF">HNR68_001746</name>
</gene>
<reference evidence="2 3" key="1">
    <citation type="submission" date="2020-07" db="EMBL/GenBank/DDBJ databases">
        <title>Sequencing the genomes of 1000 actinobacteria strains.</title>
        <authorList>
            <person name="Klenk H.-P."/>
        </authorList>
    </citation>
    <scope>NUCLEOTIDE SEQUENCE [LARGE SCALE GENOMIC DNA]</scope>
    <source>
        <strain evidence="2 3">DSM 44065</strain>
    </source>
</reference>
<keyword evidence="3" id="KW-1185">Reference proteome</keyword>